<dbReference type="AlphaFoldDB" id="A0A0C7NKD0"/>
<evidence type="ECO:0008006" key="3">
    <source>
        <dbReference type="Google" id="ProtNLM"/>
    </source>
</evidence>
<keyword evidence="2" id="KW-1185">Reference proteome</keyword>
<name>A0A0C7NKD0_DEFTU</name>
<evidence type="ECO:0000313" key="2">
    <source>
        <dbReference type="Proteomes" id="UP000032809"/>
    </source>
</evidence>
<protein>
    <recommendedName>
        <fullName evidence="3">HTH HARE-type domain-containing protein</fullName>
    </recommendedName>
</protein>
<dbReference type="Proteomes" id="UP000032809">
    <property type="component" value="Chromosome I"/>
</dbReference>
<dbReference type="KEGG" id="dtn:DTL3_1037"/>
<dbReference type="STRING" id="1006576.DTL3_1037"/>
<dbReference type="PATRIC" id="fig|1006576.9.peg.1028"/>
<dbReference type="RefSeq" id="WP_045087815.1">
    <property type="nucleotide sequence ID" value="NZ_LN824141.1"/>
</dbReference>
<proteinExistence type="predicted"/>
<dbReference type="HOGENOM" id="CLU_1173743_0_0_0"/>
<reference evidence="2" key="1">
    <citation type="submission" date="2014-11" db="EMBL/GenBank/DDBJ databases">
        <authorList>
            <person name="Wibberg D."/>
        </authorList>
    </citation>
    <scope>NUCLEOTIDE SEQUENCE [LARGE SCALE GENOMIC DNA]</scope>
    <source>
        <strain evidence="2">L3</strain>
    </source>
</reference>
<evidence type="ECO:0000313" key="1">
    <source>
        <dbReference type="EMBL" id="CEP78341.1"/>
    </source>
</evidence>
<gene>
    <name evidence="1" type="ORF">DTL3_1037</name>
</gene>
<accession>A0A0C7NKD0</accession>
<organism evidence="1 2">
    <name type="scientific">Defluviitoga tunisiensis</name>
    <dbReference type="NCBI Taxonomy" id="1006576"/>
    <lineage>
        <taxon>Bacteria</taxon>
        <taxon>Thermotogati</taxon>
        <taxon>Thermotogota</taxon>
        <taxon>Thermotogae</taxon>
        <taxon>Petrotogales</taxon>
        <taxon>Petrotogaceae</taxon>
        <taxon>Defluviitoga</taxon>
    </lineage>
</organism>
<dbReference type="OrthoDB" id="9776582at2"/>
<sequence length="236" mass="28262">MTQIEAVRKVMEENGGYATLNYLYTHVLKVPGVKWETKTPYASIRRIVQNEQYFFKIKPGLWALKSYKDKLPKEVLSLMEISKNPKKEENINHTYYQGVLVEWGNILGFETYVPPQDKNKKYLEKPLIEYVTLKEVYNFTYDSIIRTIKTIDVIWFNSRKFPEYVFEVEHTTDFINSLTKFSQLQDFSVKMNIVAPKQRKEEFKDKLSKFAFKPIEERIQFISYDNLHNWLQKLNR</sequence>
<dbReference type="EMBL" id="LN824141">
    <property type="protein sequence ID" value="CEP78341.1"/>
    <property type="molecule type" value="Genomic_DNA"/>
</dbReference>